<protein>
    <submittedName>
        <fullName evidence="1">Uncharacterized protein</fullName>
    </submittedName>
</protein>
<name>A0A0B7BZP0_9EUPU</name>
<feature type="non-terminal residue" evidence="1">
    <location>
        <position position="1"/>
    </location>
</feature>
<evidence type="ECO:0000313" key="1">
    <source>
        <dbReference type="EMBL" id="CEK97645.1"/>
    </source>
</evidence>
<organism evidence="1">
    <name type="scientific">Arion vulgaris</name>
    <dbReference type="NCBI Taxonomy" id="1028688"/>
    <lineage>
        <taxon>Eukaryota</taxon>
        <taxon>Metazoa</taxon>
        <taxon>Spiralia</taxon>
        <taxon>Lophotrochozoa</taxon>
        <taxon>Mollusca</taxon>
        <taxon>Gastropoda</taxon>
        <taxon>Heterobranchia</taxon>
        <taxon>Euthyneura</taxon>
        <taxon>Panpulmonata</taxon>
        <taxon>Eupulmonata</taxon>
        <taxon>Stylommatophora</taxon>
        <taxon>Helicina</taxon>
        <taxon>Arionoidea</taxon>
        <taxon>Arionidae</taxon>
        <taxon>Arion</taxon>
    </lineage>
</organism>
<sequence>ENCSKVSRCVIVVYINRKINESDILSLLCLDLSAGDKQKDNNLDCHYFIKLV</sequence>
<reference evidence="1" key="1">
    <citation type="submission" date="2014-12" db="EMBL/GenBank/DDBJ databases">
        <title>Insight into the proteome of Arion vulgaris.</title>
        <authorList>
            <person name="Aradska J."/>
            <person name="Bulat T."/>
            <person name="Smidak R."/>
            <person name="Sarate P."/>
            <person name="Gangsoo J."/>
            <person name="Sialana F."/>
            <person name="Bilban M."/>
            <person name="Lubec G."/>
        </authorList>
    </citation>
    <scope>NUCLEOTIDE SEQUENCE</scope>
    <source>
        <tissue evidence="1">Skin</tissue>
    </source>
</reference>
<accession>A0A0B7BZP0</accession>
<gene>
    <name evidence="1" type="primary">ORF216468</name>
</gene>
<dbReference type="EMBL" id="HACG01050780">
    <property type="protein sequence ID" value="CEK97645.1"/>
    <property type="molecule type" value="Transcribed_RNA"/>
</dbReference>
<proteinExistence type="predicted"/>
<dbReference type="AlphaFoldDB" id="A0A0B7BZP0"/>